<evidence type="ECO:0000313" key="2">
    <source>
        <dbReference type="EMBL" id="KAK5927775.1"/>
    </source>
</evidence>
<organism evidence="2 3">
    <name type="scientific">Champsocephalus gunnari</name>
    <name type="common">Mackerel icefish</name>
    <dbReference type="NCBI Taxonomy" id="52237"/>
    <lineage>
        <taxon>Eukaryota</taxon>
        <taxon>Metazoa</taxon>
        <taxon>Chordata</taxon>
        <taxon>Craniata</taxon>
        <taxon>Vertebrata</taxon>
        <taxon>Euteleostomi</taxon>
        <taxon>Actinopterygii</taxon>
        <taxon>Neopterygii</taxon>
        <taxon>Teleostei</taxon>
        <taxon>Neoteleostei</taxon>
        <taxon>Acanthomorphata</taxon>
        <taxon>Eupercaria</taxon>
        <taxon>Perciformes</taxon>
        <taxon>Notothenioidei</taxon>
        <taxon>Channichthyidae</taxon>
        <taxon>Champsocephalus</taxon>
    </lineage>
</organism>
<name>A0AAN8DTD0_CHAGU</name>
<dbReference type="AlphaFoldDB" id="A0AAN8DTD0"/>
<evidence type="ECO:0000256" key="1">
    <source>
        <dbReference type="SAM" id="SignalP"/>
    </source>
</evidence>
<dbReference type="EMBL" id="JAURVH010001518">
    <property type="protein sequence ID" value="KAK5927775.1"/>
    <property type="molecule type" value="Genomic_DNA"/>
</dbReference>
<sequence>MGGFRGCVLLVCSHIRWLSFLLWDPVVSFGHDPCPEPYPCSHKYAGLRSELQIWEGAREEEGIQGELGVCWGVTAEGSEYCADSGFVPMATPLLFPCCWKCRARQETECMLIFRLPPYSNPNPTPLHS</sequence>
<comment type="caution">
    <text evidence="2">The sequence shown here is derived from an EMBL/GenBank/DDBJ whole genome shotgun (WGS) entry which is preliminary data.</text>
</comment>
<dbReference type="Proteomes" id="UP001331515">
    <property type="component" value="Unassembled WGS sequence"/>
</dbReference>
<accession>A0AAN8DTD0</accession>
<protein>
    <recommendedName>
        <fullName evidence="4">Secreted protein</fullName>
    </recommendedName>
</protein>
<keyword evidence="1" id="KW-0732">Signal</keyword>
<reference evidence="2 3" key="1">
    <citation type="journal article" date="2023" name="Mol. Biol. Evol.">
        <title>Genomics of Secondarily Temperate Adaptation in the Only Non-Antarctic Icefish.</title>
        <authorList>
            <person name="Rivera-Colon A.G."/>
            <person name="Rayamajhi N."/>
            <person name="Minhas B.F."/>
            <person name="Madrigal G."/>
            <person name="Bilyk K.T."/>
            <person name="Yoon V."/>
            <person name="Hune M."/>
            <person name="Gregory S."/>
            <person name="Cheng C.H.C."/>
            <person name="Catchen J.M."/>
        </authorList>
    </citation>
    <scope>NUCLEOTIDE SEQUENCE [LARGE SCALE GENOMIC DNA]</scope>
    <source>
        <tissue evidence="2">White muscle</tissue>
    </source>
</reference>
<proteinExistence type="predicted"/>
<feature type="chain" id="PRO_5042989035" description="Secreted protein" evidence="1">
    <location>
        <begin position="29"/>
        <end position="128"/>
    </location>
</feature>
<gene>
    <name evidence="2" type="ORF">CgunFtcFv8_012896</name>
</gene>
<evidence type="ECO:0000313" key="3">
    <source>
        <dbReference type="Proteomes" id="UP001331515"/>
    </source>
</evidence>
<feature type="signal peptide" evidence="1">
    <location>
        <begin position="1"/>
        <end position="28"/>
    </location>
</feature>
<evidence type="ECO:0008006" key="4">
    <source>
        <dbReference type="Google" id="ProtNLM"/>
    </source>
</evidence>
<keyword evidence="3" id="KW-1185">Reference proteome</keyword>